<reference evidence="3" key="1">
    <citation type="submission" date="2023-08" db="EMBL/GenBank/DDBJ databases">
        <authorList>
            <person name="Chen Y."/>
            <person name="Shah S."/>
            <person name="Dougan E. K."/>
            <person name="Thang M."/>
            <person name="Chan C."/>
        </authorList>
    </citation>
    <scope>NUCLEOTIDE SEQUENCE</scope>
</reference>
<name>A0AA36MN79_9DINO</name>
<dbReference type="AlphaFoldDB" id="A0AA36MN79"/>
<proteinExistence type="predicted"/>
<accession>A0AA36MN79</accession>
<comment type="caution">
    <text evidence="3">The sequence shown here is derived from an EMBL/GenBank/DDBJ whole genome shotgun (WGS) entry which is preliminary data.</text>
</comment>
<protein>
    <recommendedName>
        <fullName evidence="2">RNA-editing substrate-binding complex 6 protein domain-containing protein</fullName>
    </recommendedName>
</protein>
<organism evidence="3 4">
    <name type="scientific">Effrenium voratum</name>
    <dbReference type="NCBI Taxonomy" id="2562239"/>
    <lineage>
        <taxon>Eukaryota</taxon>
        <taxon>Sar</taxon>
        <taxon>Alveolata</taxon>
        <taxon>Dinophyceae</taxon>
        <taxon>Suessiales</taxon>
        <taxon>Symbiodiniaceae</taxon>
        <taxon>Effrenium</taxon>
    </lineage>
</organism>
<dbReference type="Proteomes" id="UP001178507">
    <property type="component" value="Unassembled WGS sequence"/>
</dbReference>
<feature type="domain" description="RNA-editing substrate-binding complex 6 protein" evidence="2">
    <location>
        <begin position="466"/>
        <end position="688"/>
    </location>
</feature>
<evidence type="ECO:0000313" key="4">
    <source>
        <dbReference type="Proteomes" id="UP001178507"/>
    </source>
</evidence>
<evidence type="ECO:0000259" key="2">
    <source>
        <dbReference type="Pfam" id="PF26188"/>
    </source>
</evidence>
<feature type="non-terminal residue" evidence="3">
    <location>
        <position position="858"/>
    </location>
</feature>
<keyword evidence="4" id="KW-1185">Reference proteome</keyword>
<feature type="region of interest" description="Disordered" evidence="1">
    <location>
        <begin position="786"/>
        <end position="858"/>
    </location>
</feature>
<dbReference type="Gene3D" id="3.40.50.150">
    <property type="entry name" value="Vaccinia Virus protein VP39"/>
    <property type="match status" value="1"/>
</dbReference>
<gene>
    <name evidence="3" type="ORF">EVOR1521_LOCUS3156</name>
</gene>
<dbReference type="InterPro" id="IPR029063">
    <property type="entry name" value="SAM-dependent_MTases_sf"/>
</dbReference>
<evidence type="ECO:0000313" key="3">
    <source>
        <dbReference type="EMBL" id="CAJ1373292.1"/>
    </source>
</evidence>
<dbReference type="Pfam" id="PF26188">
    <property type="entry name" value="RESC6"/>
    <property type="match status" value="1"/>
</dbReference>
<feature type="compositionally biased region" description="Polar residues" evidence="1">
    <location>
        <begin position="827"/>
        <end position="836"/>
    </location>
</feature>
<dbReference type="EMBL" id="CAUJNA010000184">
    <property type="protein sequence ID" value="CAJ1373292.1"/>
    <property type="molecule type" value="Genomic_DNA"/>
</dbReference>
<evidence type="ECO:0000256" key="1">
    <source>
        <dbReference type="SAM" id="MobiDB-lite"/>
    </source>
</evidence>
<dbReference type="InterPro" id="IPR058917">
    <property type="entry name" value="RESC6_dom"/>
</dbReference>
<sequence>MSSMKGSHVFRAPKLGRMVSSVAGVIVEAARRAWIVPELPCDEVKATLQLSFRDALRQVEDLQTGFHGLVMDTWINVTQTQVLSGAWQWWRFLGPLLPAVSAAFNFQAALCARSSCCRSWSLGEALLCWRQVQERMNLLLWLGTFQGSFALAPDSVEGRFLGEGEGWNEELHFEMSTGERVVHQSWTEYRSTMRLFDLCSESLLLALQGLDQTTDSPGYATSVVALYELANIRTVDEGLLRWLSQGIFRGKAVGEFGALTGASATWLNHTGLLRAWAFDGARQVAKLTKGRVTEKDLSVPFQLPRSFEWVLCLEVAEHIPEAKLPIFLGNLRRHVTEGAVVSWSWCGAGGENHVSCRSPEEARELMADLGLKADPEASAAAQASSTCYHVVTSARIRGKKEQLEKAFGAPLREHRSGQELSGVSPIPAWREAERNVQNLGAADVKRVPRMGSGQLRHLAQAAAAEGGSEALWSAVAARCQEIADGMNYWDLVHILQAFTEAGVSNRDLFLRLADALTAKTAKMAPKHVLDLLAVYEAADLRPRALYVELLHAVLRLSRSMYAEELTLTLQALARYNLGNPTVVSQLMRTVRNEIKEFRLRYLCASAGALGALHACPQELLDVLDQRARFEVDTISVQELLDNIQAFPQLEFSWQPYEDLCLTEFLQRLSKFRTAEEVDQLVSPFEVARFLQSRGLLSPEFLRALCQWSLKGAHRPNVRAERRPSTRQLLQLQDLCFEHGLEEEPALQDAIQYFVESAGGKWHSIYAKPLKYKRRRAYIRREDPLDGLELPELPEPVSRPKQLEQRPEDLAALPSSQEDTQLAPAESDSPSQETNALASFEDEGPRIKPSAPSPLLENE</sequence>
<dbReference type="SUPFAM" id="SSF53335">
    <property type="entry name" value="S-adenosyl-L-methionine-dependent methyltransferases"/>
    <property type="match status" value="1"/>
</dbReference>